<gene>
    <name evidence="6" type="ORF">ACFSQJ_10565</name>
</gene>
<organism evidence="6 7">
    <name type="scientific">Croceitalea marina</name>
    <dbReference type="NCBI Taxonomy" id="1775166"/>
    <lineage>
        <taxon>Bacteria</taxon>
        <taxon>Pseudomonadati</taxon>
        <taxon>Bacteroidota</taxon>
        <taxon>Flavobacteriia</taxon>
        <taxon>Flavobacteriales</taxon>
        <taxon>Flavobacteriaceae</taxon>
        <taxon>Croceitalea</taxon>
    </lineage>
</organism>
<dbReference type="Proteomes" id="UP001597526">
    <property type="component" value="Unassembled WGS sequence"/>
</dbReference>
<dbReference type="PANTHER" id="PTHR42693:SF33">
    <property type="entry name" value="ARYLSULFATASE"/>
    <property type="match status" value="1"/>
</dbReference>
<evidence type="ECO:0000313" key="6">
    <source>
        <dbReference type="EMBL" id="MFD2587376.1"/>
    </source>
</evidence>
<keyword evidence="2" id="KW-0479">Metal-binding</keyword>
<dbReference type="InterPro" id="IPR017850">
    <property type="entry name" value="Alkaline_phosphatase_core_sf"/>
</dbReference>
<keyword evidence="4" id="KW-0106">Calcium</keyword>
<dbReference type="CDD" id="cd16143">
    <property type="entry name" value="ARS_like"/>
    <property type="match status" value="1"/>
</dbReference>
<sequence length="529" mass="58877">MKFLKRTIIYQIMIKGKFFCSICSIFLFLNASCLDVVEDSKQKKKIEQEKNPNIIIFYVDDLGYGDLGCYGAQNVETPNVDLLAKGGIRHTDSHSSSATCTPSRYALLTGEYAFRNQAAVLPGDAPLIIDTNKMTLPKMLQHNGYRTAVVGKWHLGLGDGNLDWNKDISPGPKEVGFDYSFLIPSTGDRVPTVYVENNSIVGASKEDKPLIVSYANKVGDVQTGTDNPERLRQAADPQHSGTIINGVSRIGYMDGAESAWWKDEDFPDILTQKAIDFMKTSDGEPFFLFFSFHDIHVPRVPNNRFLGKSKMGLRGDAIVQMDWMTGQVMKALEATGKLENTLVIFTSDNGPVLNDGYEDGAAEELGSHKPSGGYRGGKYSVYEAGTRVPTITYWKNKIRPDTTAALWSQVDLIVSLAKITDSKLPIEIAKDGFDVSNVIMNANAKGRDILVEESYTLSLRENFMKYIAPMAKSKPLPNWIEGKGIDGGHMYEPQLFDLKNDPWEKHNLAEKFPERVAQMQRALDSIKLL</sequence>
<comment type="similarity">
    <text evidence="1">Belongs to the sulfatase family.</text>
</comment>
<protein>
    <submittedName>
        <fullName evidence="6">Arylsulfatase</fullName>
    </submittedName>
</protein>
<evidence type="ECO:0000259" key="5">
    <source>
        <dbReference type="Pfam" id="PF00884"/>
    </source>
</evidence>
<comment type="caution">
    <text evidence="6">The sequence shown here is derived from an EMBL/GenBank/DDBJ whole genome shotgun (WGS) entry which is preliminary data.</text>
</comment>
<dbReference type="InterPro" id="IPR024607">
    <property type="entry name" value="Sulfatase_CS"/>
</dbReference>
<evidence type="ECO:0000256" key="3">
    <source>
        <dbReference type="ARBA" id="ARBA00022801"/>
    </source>
</evidence>
<dbReference type="RefSeq" id="WP_377766914.1">
    <property type="nucleotide sequence ID" value="NZ_JBHULB010000013.1"/>
</dbReference>
<keyword evidence="7" id="KW-1185">Reference proteome</keyword>
<dbReference type="PROSITE" id="PS00523">
    <property type="entry name" value="SULFATASE_1"/>
    <property type="match status" value="1"/>
</dbReference>
<dbReference type="SUPFAM" id="SSF53649">
    <property type="entry name" value="Alkaline phosphatase-like"/>
    <property type="match status" value="1"/>
</dbReference>
<dbReference type="EMBL" id="JBHULB010000013">
    <property type="protein sequence ID" value="MFD2587376.1"/>
    <property type="molecule type" value="Genomic_DNA"/>
</dbReference>
<dbReference type="Pfam" id="PF00884">
    <property type="entry name" value="Sulfatase"/>
    <property type="match status" value="1"/>
</dbReference>
<evidence type="ECO:0000256" key="2">
    <source>
        <dbReference type="ARBA" id="ARBA00022723"/>
    </source>
</evidence>
<dbReference type="Gene3D" id="3.30.1120.10">
    <property type="match status" value="1"/>
</dbReference>
<evidence type="ECO:0000256" key="4">
    <source>
        <dbReference type="ARBA" id="ARBA00022837"/>
    </source>
</evidence>
<dbReference type="InterPro" id="IPR000917">
    <property type="entry name" value="Sulfatase_N"/>
</dbReference>
<dbReference type="Gene3D" id="3.40.720.10">
    <property type="entry name" value="Alkaline Phosphatase, subunit A"/>
    <property type="match status" value="1"/>
</dbReference>
<name>A0ABW5MX63_9FLAO</name>
<proteinExistence type="inferred from homology"/>
<dbReference type="InterPro" id="IPR050738">
    <property type="entry name" value="Sulfatase"/>
</dbReference>
<dbReference type="PROSITE" id="PS00149">
    <property type="entry name" value="SULFATASE_2"/>
    <property type="match status" value="1"/>
</dbReference>
<keyword evidence="3" id="KW-0378">Hydrolase</keyword>
<dbReference type="PANTHER" id="PTHR42693">
    <property type="entry name" value="ARYLSULFATASE FAMILY MEMBER"/>
    <property type="match status" value="1"/>
</dbReference>
<feature type="domain" description="Sulfatase N-terminal" evidence="5">
    <location>
        <begin position="52"/>
        <end position="421"/>
    </location>
</feature>
<evidence type="ECO:0000313" key="7">
    <source>
        <dbReference type="Proteomes" id="UP001597526"/>
    </source>
</evidence>
<evidence type="ECO:0000256" key="1">
    <source>
        <dbReference type="ARBA" id="ARBA00008779"/>
    </source>
</evidence>
<reference evidence="7" key="1">
    <citation type="journal article" date="2019" name="Int. J. Syst. Evol. Microbiol.">
        <title>The Global Catalogue of Microorganisms (GCM) 10K type strain sequencing project: providing services to taxonomists for standard genome sequencing and annotation.</title>
        <authorList>
            <consortium name="The Broad Institute Genomics Platform"/>
            <consortium name="The Broad Institute Genome Sequencing Center for Infectious Disease"/>
            <person name="Wu L."/>
            <person name="Ma J."/>
        </authorList>
    </citation>
    <scope>NUCLEOTIDE SEQUENCE [LARGE SCALE GENOMIC DNA]</scope>
    <source>
        <strain evidence="7">KCTC 52368</strain>
    </source>
</reference>
<accession>A0ABW5MX63</accession>